<dbReference type="GO" id="GO:0016020">
    <property type="term" value="C:membrane"/>
    <property type="evidence" value="ECO:0007669"/>
    <property type="project" value="UniProtKB-SubCell"/>
</dbReference>
<evidence type="ECO:0000256" key="9">
    <source>
        <dbReference type="ARBA" id="ARBA00023004"/>
    </source>
</evidence>
<name>A0AA88VU69_9ASTE</name>
<dbReference type="InterPro" id="IPR036396">
    <property type="entry name" value="Cyt_P450_sf"/>
</dbReference>
<evidence type="ECO:0000256" key="1">
    <source>
        <dbReference type="ARBA" id="ARBA00001971"/>
    </source>
</evidence>
<evidence type="ECO:0000256" key="7">
    <source>
        <dbReference type="ARBA" id="ARBA00022989"/>
    </source>
</evidence>
<keyword evidence="11 14" id="KW-0472">Membrane</keyword>
<keyword evidence="9 12" id="KW-0408">Iron</keyword>
<keyword evidence="7 14" id="KW-1133">Transmembrane helix</keyword>
<evidence type="ECO:0000256" key="10">
    <source>
        <dbReference type="ARBA" id="ARBA00023033"/>
    </source>
</evidence>
<comment type="cofactor">
    <cofactor evidence="1 12">
        <name>heme</name>
        <dbReference type="ChEBI" id="CHEBI:30413"/>
    </cofactor>
</comment>
<evidence type="ECO:0000256" key="14">
    <source>
        <dbReference type="SAM" id="Phobius"/>
    </source>
</evidence>
<gene>
    <name evidence="16" type="ORF">RJ639_012563</name>
    <name evidence="15" type="ORF">RJ639_025182</name>
</gene>
<evidence type="ECO:0000313" key="15">
    <source>
        <dbReference type="EMBL" id="KAK2997623.1"/>
    </source>
</evidence>
<evidence type="ECO:0000313" key="17">
    <source>
        <dbReference type="Proteomes" id="UP001188597"/>
    </source>
</evidence>
<keyword evidence="4 12" id="KW-0349">Heme</keyword>
<evidence type="ECO:0000256" key="12">
    <source>
        <dbReference type="PIRSR" id="PIRSR602401-1"/>
    </source>
</evidence>
<dbReference type="PANTHER" id="PTHR47944">
    <property type="entry name" value="CYTOCHROME P450 98A9"/>
    <property type="match status" value="1"/>
</dbReference>
<dbReference type="Pfam" id="PF00067">
    <property type="entry name" value="p450"/>
    <property type="match status" value="1"/>
</dbReference>
<dbReference type="InterPro" id="IPR001128">
    <property type="entry name" value="Cyt_P450"/>
</dbReference>
<dbReference type="GO" id="GO:0004497">
    <property type="term" value="F:monooxygenase activity"/>
    <property type="evidence" value="ECO:0007669"/>
    <property type="project" value="UniProtKB-KW"/>
</dbReference>
<evidence type="ECO:0000256" key="4">
    <source>
        <dbReference type="ARBA" id="ARBA00022617"/>
    </source>
</evidence>
<dbReference type="FunFam" id="1.10.630.10:FF:000039">
    <property type="entry name" value="Cytochrome P450"/>
    <property type="match status" value="1"/>
</dbReference>
<comment type="subcellular location">
    <subcellularLocation>
        <location evidence="2">Membrane</location>
        <topology evidence="2">Single-pass membrane protein</topology>
    </subcellularLocation>
</comment>
<dbReference type="GO" id="GO:0005506">
    <property type="term" value="F:iron ion binding"/>
    <property type="evidence" value="ECO:0007669"/>
    <property type="project" value="InterPro"/>
</dbReference>
<reference evidence="16" key="1">
    <citation type="submission" date="2022-12" db="EMBL/GenBank/DDBJ databases">
        <title>Draft genome assemblies for two species of Escallonia (Escalloniales).</title>
        <authorList>
            <person name="Chanderbali A."/>
            <person name="Dervinis C."/>
            <person name="Anghel I."/>
            <person name="Soltis D."/>
            <person name="Soltis P."/>
            <person name="Zapata F."/>
        </authorList>
    </citation>
    <scope>NUCLEOTIDE SEQUENCE</scope>
    <source>
        <strain evidence="16">UCBG64.0493</strain>
        <tissue evidence="16">Leaf</tissue>
    </source>
</reference>
<dbReference type="SUPFAM" id="SSF48264">
    <property type="entry name" value="Cytochrome P450"/>
    <property type="match status" value="1"/>
</dbReference>
<dbReference type="AlphaFoldDB" id="A0AA88VU69"/>
<organism evidence="16 17">
    <name type="scientific">Escallonia herrerae</name>
    <dbReference type="NCBI Taxonomy" id="1293975"/>
    <lineage>
        <taxon>Eukaryota</taxon>
        <taxon>Viridiplantae</taxon>
        <taxon>Streptophyta</taxon>
        <taxon>Embryophyta</taxon>
        <taxon>Tracheophyta</taxon>
        <taxon>Spermatophyta</taxon>
        <taxon>Magnoliopsida</taxon>
        <taxon>eudicotyledons</taxon>
        <taxon>Gunneridae</taxon>
        <taxon>Pentapetalae</taxon>
        <taxon>asterids</taxon>
        <taxon>campanulids</taxon>
        <taxon>Escalloniales</taxon>
        <taxon>Escalloniaceae</taxon>
        <taxon>Escallonia</taxon>
    </lineage>
</organism>
<dbReference type="Gene3D" id="1.10.630.10">
    <property type="entry name" value="Cytochrome P450"/>
    <property type="match status" value="1"/>
</dbReference>
<comment type="similarity">
    <text evidence="3 13">Belongs to the cytochrome P450 family.</text>
</comment>
<keyword evidence="5 14" id="KW-0812">Transmembrane</keyword>
<evidence type="ECO:0000256" key="8">
    <source>
        <dbReference type="ARBA" id="ARBA00023002"/>
    </source>
</evidence>
<dbReference type="GO" id="GO:0016705">
    <property type="term" value="F:oxidoreductase activity, acting on paired donors, with incorporation or reduction of molecular oxygen"/>
    <property type="evidence" value="ECO:0007669"/>
    <property type="project" value="InterPro"/>
</dbReference>
<dbReference type="EMBL" id="JAVXUP010001428">
    <property type="protein sequence ID" value="KAK3011780.1"/>
    <property type="molecule type" value="Genomic_DNA"/>
</dbReference>
<keyword evidence="10 13" id="KW-0503">Monooxygenase</keyword>
<feature type="binding site" description="axial binding residue" evidence="12">
    <location>
        <position position="451"/>
    </location>
    <ligand>
        <name>heme</name>
        <dbReference type="ChEBI" id="CHEBI:30413"/>
    </ligand>
    <ligandPart>
        <name>Fe</name>
        <dbReference type="ChEBI" id="CHEBI:18248"/>
    </ligandPart>
</feature>
<accession>A0AA88VU69</accession>
<feature type="transmembrane region" description="Helical" evidence="14">
    <location>
        <begin position="12"/>
        <end position="33"/>
    </location>
</feature>
<dbReference type="PANTHER" id="PTHR47944:SF10">
    <property type="entry name" value="CYTOCHROME P450 98A9"/>
    <property type="match status" value="1"/>
</dbReference>
<evidence type="ECO:0000256" key="11">
    <source>
        <dbReference type="ARBA" id="ARBA00023136"/>
    </source>
</evidence>
<dbReference type="EMBL" id="JAVXUP010004083">
    <property type="protein sequence ID" value="KAK2997623.1"/>
    <property type="molecule type" value="Genomic_DNA"/>
</dbReference>
<evidence type="ECO:0000256" key="2">
    <source>
        <dbReference type="ARBA" id="ARBA00004167"/>
    </source>
</evidence>
<proteinExistence type="inferred from homology"/>
<protein>
    <recommendedName>
        <fullName evidence="18">Cytochrome P450</fullName>
    </recommendedName>
</protein>
<keyword evidence="8 13" id="KW-0560">Oxidoreductase</keyword>
<comment type="caution">
    <text evidence="16">The sequence shown here is derived from an EMBL/GenBank/DDBJ whole genome shotgun (WGS) entry which is preliminary data.</text>
</comment>
<evidence type="ECO:0000256" key="6">
    <source>
        <dbReference type="ARBA" id="ARBA00022723"/>
    </source>
</evidence>
<dbReference type="InterPro" id="IPR017972">
    <property type="entry name" value="Cyt_P450_CS"/>
</dbReference>
<dbReference type="PRINTS" id="PR00463">
    <property type="entry name" value="EP450I"/>
</dbReference>
<evidence type="ECO:0000256" key="5">
    <source>
        <dbReference type="ARBA" id="ARBA00022692"/>
    </source>
</evidence>
<keyword evidence="17" id="KW-1185">Reference proteome</keyword>
<dbReference type="PROSITE" id="PS00086">
    <property type="entry name" value="CYTOCHROME_P450"/>
    <property type="match status" value="1"/>
</dbReference>
<sequence>MLNTNFIQPSPLSKYSMAFPLLALSAIFLFFAYKLYQRPRFDLPPGPRPWPIIGNILEVKPLLFRCLADWAEVYGPVTCMWIGSSLVISVSSAESAKEVLKENDRYLADRQRNRAAVELSKDGKDLTFADYGPHYVKLRKFCNVHLFSPKSIEALRAIREDEVTSMVESIFKDRGKCNSTLLARKYLQRVAFNNITRMVIGKKFVDSEGKIDKKGLEIKAIITNQVKLSASIGITEHIPWLQWMFRLKKEGFRKHEAQKEQLFRTIMDDHMLDQKKGGGAKSHTLDMSLMIENKYGLSEDTIIGLIWDMITAGTDTTAIAVEWALAELVKNPRVLKKAQEELDRVIGTGRVMIESDIPNLPYLNCVVKEALRLHPPTPLMLPHKANANVKIGGYDVPKGSTVIVNVWAISRDPNVWENPLRFWPERFLEEEVDIKGNDFRLLPFGSGRRVCPGALLGLTLVTSMLGHLLHHFDWSLPEGILGDEIDMAESPGLVAYMNTPLQVVPTVRLPPHCTRLQP</sequence>
<evidence type="ECO:0000313" key="16">
    <source>
        <dbReference type="EMBL" id="KAK3011780.1"/>
    </source>
</evidence>
<dbReference type="Proteomes" id="UP001188597">
    <property type="component" value="Unassembled WGS sequence"/>
</dbReference>
<dbReference type="InterPro" id="IPR002401">
    <property type="entry name" value="Cyt_P450_E_grp-I"/>
</dbReference>
<evidence type="ECO:0000256" key="13">
    <source>
        <dbReference type="RuleBase" id="RU000461"/>
    </source>
</evidence>
<evidence type="ECO:0008006" key="18">
    <source>
        <dbReference type="Google" id="ProtNLM"/>
    </source>
</evidence>
<evidence type="ECO:0000256" key="3">
    <source>
        <dbReference type="ARBA" id="ARBA00010617"/>
    </source>
</evidence>
<keyword evidence="6 12" id="KW-0479">Metal-binding</keyword>
<dbReference type="GO" id="GO:0020037">
    <property type="term" value="F:heme binding"/>
    <property type="evidence" value="ECO:0007669"/>
    <property type="project" value="InterPro"/>
</dbReference>
<dbReference type="PRINTS" id="PR00385">
    <property type="entry name" value="P450"/>
</dbReference>